<dbReference type="PANTHER" id="PTHR11046:SF15">
    <property type="entry name" value="RIBOFLAVIN TRANSPORTER 1 ISOFORM X1"/>
    <property type="match status" value="1"/>
</dbReference>
<organism evidence="2 3">
    <name type="scientific">Plakobranchus ocellatus</name>
    <dbReference type="NCBI Taxonomy" id="259542"/>
    <lineage>
        <taxon>Eukaryota</taxon>
        <taxon>Metazoa</taxon>
        <taxon>Spiralia</taxon>
        <taxon>Lophotrochozoa</taxon>
        <taxon>Mollusca</taxon>
        <taxon>Gastropoda</taxon>
        <taxon>Heterobranchia</taxon>
        <taxon>Euthyneura</taxon>
        <taxon>Panpulmonata</taxon>
        <taxon>Sacoglossa</taxon>
        <taxon>Placobranchoidea</taxon>
        <taxon>Plakobranchidae</taxon>
        <taxon>Plakobranchus</taxon>
    </lineage>
</organism>
<accession>A0AAV4CJH4</accession>
<dbReference type="InterPro" id="IPR022894">
    <property type="entry name" value="Oligoribonuclease"/>
</dbReference>
<evidence type="ECO:0000313" key="2">
    <source>
        <dbReference type="EMBL" id="GFO31004.1"/>
    </source>
</evidence>
<gene>
    <name evidence="2" type="ORF">PoB_005750900</name>
</gene>
<keyword evidence="1" id="KW-0540">Nuclease</keyword>
<sequence>MFEMSGKGRRPKVPVFEAPTHRLLLYLFCLKEESRSSWGVVTSWFSKLFPGMDVATGRFEYRVKTFLQQNAQSQESEAADLDSVVELASLPQALLDLGLFSGAKESAALRVIRKSAEVFGPRGNEQSGFRLYWNNYLEARGIKSQFTSHRANRFNNIFENAQALIFHRHHILDFLSNSAPTENLKCQSIRKDLEDTSLVSIVAEIAVFGCYLTSLYWKLMNSWTPYGKFPPYVKAIHRLLLRWRDEDTLRKELDDAIRQFGLPVLPWRISCFPPLNPT</sequence>
<name>A0AAV4CJH4_9GAST</name>
<comment type="caution">
    <text evidence="2">The sequence shown here is derived from an EMBL/GenBank/DDBJ whole genome shotgun (WGS) entry which is preliminary data.</text>
</comment>
<dbReference type="EMBL" id="BLXT01006309">
    <property type="protein sequence ID" value="GFO31004.1"/>
    <property type="molecule type" value="Genomic_DNA"/>
</dbReference>
<dbReference type="PANTHER" id="PTHR11046">
    <property type="entry name" value="OLIGORIBONUCLEASE, MITOCHONDRIAL"/>
    <property type="match status" value="1"/>
</dbReference>
<keyword evidence="1" id="KW-0378">Hydrolase</keyword>
<evidence type="ECO:0000313" key="3">
    <source>
        <dbReference type="Proteomes" id="UP000735302"/>
    </source>
</evidence>
<dbReference type="Proteomes" id="UP000735302">
    <property type="component" value="Unassembled WGS sequence"/>
</dbReference>
<reference evidence="2 3" key="1">
    <citation type="journal article" date="2021" name="Elife">
        <title>Chloroplast acquisition without the gene transfer in kleptoplastic sea slugs, Plakobranchus ocellatus.</title>
        <authorList>
            <person name="Maeda T."/>
            <person name="Takahashi S."/>
            <person name="Yoshida T."/>
            <person name="Shimamura S."/>
            <person name="Takaki Y."/>
            <person name="Nagai Y."/>
            <person name="Toyoda A."/>
            <person name="Suzuki Y."/>
            <person name="Arimoto A."/>
            <person name="Ishii H."/>
            <person name="Satoh N."/>
            <person name="Nishiyama T."/>
            <person name="Hasebe M."/>
            <person name="Maruyama T."/>
            <person name="Minagawa J."/>
            <person name="Obokata J."/>
            <person name="Shigenobu S."/>
        </authorList>
    </citation>
    <scope>NUCLEOTIDE SEQUENCE [LARGE SCALE GENOMIC DNA]</scope>
</reference>
<evidence type="ECO:0000256" key="1">
    <source>
        <dbReference type="ARBA" id="ARBA00022722"/>
    </source>
</evidence>
<keyword evidence="3" id="KW-1185">Reference proteome</keyword>
<dbReference type="GO" id="GO:0000175">
    <property type="term" value="F:3'-5'-RNA exonuclease activity"/>
    <property type="evidence" value="ECO:0007669"/>
    <property type="project" value="InterPro"/>
</dbReference>
<protein>
    <submittedName>
        <fullName evidence="2">KRAB-A domain-containing protein 2-like</fullName>
    </submittedName>
</protein>
<proteinExistence type="predicted"/>
<dbReference type="AlphaFoldDB" id="A0AAV4CJH4"/>